<dbReference type="OrthoDB" id="9815641at2"/>
<dbReference type="EC" id="2.1.1.193" evidence="10"/>
<evidence type="ECO:0000313" key="14">
    <source>
        <dbReference type="Proteomes" id="UP000008963"/>
    </source>
</evidence>
<dbReference type="SUPFAM" id="SSF88697">
    <property type="entry name" value="PUA domain-like"/>
    <property type="match status" value="1"/>
</dbReference>
<dbReference type="AlphaFoldDB" id="E1X261"/>
<sequence length="230" mass="26210">MRAVYIDREFLENELGQEIQLSGDSARHLIKVIRIKKNETILLLNGKGQKCEARSTRIDRREIDLEILSINNISDDRKLSLFLGLPKKDAFESIVKMASEIGIKNIYLYRAEYSQQDIEFTDRLLKLEESAIIQSNNPFRINFLKVDNFSDAFKDYSNVVHFSTFSSTDADSLKFDSETLLVIGPEAGFSQDEEDQIKGFENVSTVKLDTYIMRAPTALAVASGYILKSF</sequence>
<evidence type="ECO:0000256" key="4">
    <source>
        <dbReference type="ARBA" id="ARBA00022552"/>
    </source>
</evidence>
<evidence type="ECO:0000256" key="2">
    <source>
        <dbReference type="ARBA" id="ARBA00005528"/>
    </source>
</evidence>
<dbReference type="InterPro" id="IPR015947">
    <property type="entry name" value="PUA-like_sf"/>
</dbReference>
<comment type="catalytic activity">
    <reaction evidence="9 10">
        <text>uridine(1498) in 16S rRNA + S-adenosyl-L-methionine = N(3)-methyluridine(1498) in 16S rRNA + S-adenosyl-L-homocysteine + H(+)</text>
        <dbReference type="Rhea" id="RHEA:42920"/>
        <dbReference type="Rhea" id="RHEA-COMP:10283"/>
        <dbReference type="Rhea" id="RHEA-COMP:10284"/>
        <dbReference type="ChEBI" id="CHEBI:15378"/>
        <dbReference type="ChEBI" id="CHEBI:57856"/>
        <dbReference type="ChEBI" id="CHEBI:59789"/>
        <dbReference type="ChEBI" id="CHEBI:65315"/>
        <dbReference type="ChEBI" id="CHEBI:74502"/>
        <dbReference type="EC" id="2.1.1.193"/>
    </reaction>
</comment>
<dbReference type="Proteomes" id="UP000008963">
    <property type="component" value="Chromosome"/>
</dbReference>
<evidence type="ECO:0000256" key="6">
    <source>
        <dbReference type="ARBA" id="ARBA00022679"/>
    </source>
</evidence>
<gene>
    <name evidence="13" type="ordered locus">BMS_0077</name>
</gene>
<dbReference type="InterPro" id="IPR029028">
    <property type="entry name" value="Alpha/beta_knot_MTases"/>
</dbReference>
<name>E1X261_HALMS</name>
<dbReference type="RefSeq" id="WP_014242806.1">
    <property type="nucleotide sequence ID" value="NC_016620.1"/>
</dbReference>
<dbReference type="GO" id="GO:0005737">
    <property type="term" value="C:cytoplasm"/>
    <property type="evidence" value="ECO:0007669"/>
    <property type="project" value="UniProtKB-SubCell"/>
</dbReference>
<keyword evidence="6 10" id="KW-0808">Transferase</keyword>
<dbReference type="HOGENOM" id="CLU_067442_4_1_7"/>
<feature type="domain" description="Ribosomal RNA small subunit methyltransferase E PUA-like" evidence="12">
    <location>
        <begin position="21"/>
        <end position="68"/>
    </location>
</feature>
<comment type="subcellular location">
    <subcellularLocation>
        <location evidence="1 10">Cytoplasm</location>
    </subcellularLocation>
</comment>
<comment type="similarity">
    <text evidence="2 10">Belongs to the RNA methyltransferase RsmE family.</text>
</comment>
<dbReference type="GO" id="GO:0070475">
    <property type="term" value="P:rRNA base methylation"/>
    <property type="evidence" value="ECO:0007669"/>
    <property type="project" value="TreeGrafter"/>
</dbReference>
<accession>E1X261</accession>
<dbReference type="InterPro" id="IPR006700">
    <property type="entry name" value="RsmE"/>
</dbReference>
<dbReference type="EMBL" id="FQ312005">
    <property type="protein sequence ID" value="CBW25017.1"/>
    <property type="molecule type" value="Genomic_DNA"/>
</dbReference>
<dbReference type="GO" id="GO:0070042">
    <property type="term" value="F:rRNA (uridine-N3-)-methyltransferase activity"/>
    <property type="evidence" value="ECO:0007669"/>
    <property type="project" value="TreeGrafter"/>
</dbReference>
<dbReference type="InterPro" id="IPR046886">
    <property type="entry name" value="RsmE_MTase_dom"/>
</dbReference>
<dbReference type="InterPro" id="IPR046887">
    <property type="entry name" value="RsmE_PUA-like"/>
</dbReference>
<evidence type="ECO:0000313" key="13">
    <source>
        <dbReference type="EMBL" id="CBW25017.1"/>
    </source>
</evidence>
<dbReference type="eggNOG" id="COG1385">
    <property type="taxonomic scope" value="Bacteria"/>
</dbReference>
<evidence type="ECO:0000256" key="9">
    <source>
        <dbReference type="ARBA" id="ARBA00047944"/>
    </source>
</evidence>
<evidence type="ECO:0000259" key="12">
    <source>
        <dbReference type="Pfam" id="PF20260"/>
    </source>
</evidence>
<keyword evidence="7 10" id="KW-0949">S-adenosyl-L-methionine</keyword>
<dbReference type="STRING" id="862908.BMS_0077"/>
<dbReference type="InterPro" id="IPR029026">
    <property type="entry name" value="tRNA_m1G_MTases_N"/>
</dbReference>
<reference evidence="14" key="1">
    <citation type="journal article" date="2013" name="ISME J.">
        <title>A small predatory core genome in the divergent marine Bacteriovorax marinus SJ and the terrestrial Bdellovibrio bacteriovorus.</title>
        <authorList>
            <person name="Crossman L.C."/>
            <person name="Chen H."/>
            <person name="Cerdeno-Tarraga A.M."/>
            <person name="Brooks K."/>
            <person name="Quail M.A."/>
            <person name="Pineiro S.A."/>
            <person name="Hobley L."/>
            <person name="Sockett R.E."/>
            <person name="Bentley S.D."/>
            <person name="Parkhill J."/>
            <person name="Williams H.N."/>
            <person name="Stine O.C."/>
        </authorList>
    </citation>
    <scope>NUCLEOTIDE SEQUENCE [LARGE SCALE GENOMIC DNA]</scope>
    <source>
        <strain evidence="14">ATCC BAA-682 / DSM 15412 / SJ</strain>
    </source>
</reference>
<dbReference type="PANTHER" id="PTHR30027:SF3">
    <property type="entry name" value="16S RRNA (URACIL(1498)-N(3))-METHYLTRANSFERASE"/>
    <property type="match status" value="1"/>
</dbReference>
<comment type="function">
    <text evidence="8 10">Specifically methylates the N3 position of the uracil ring of uridine 1498 (m3U1498) in 16S rRNA. Acts on the fully assembled 30S ribosomal subunit.</text>
</comment>
<keyword evidence="3 10" id="KW-0963">Cytoplasm</keyword>
<dbReference type="Pfam" id="PF04452">
    <property type="entry name" value="Methyltrans_RNA"/>
    <property type="match status" value="1"/>
</dbReference>
<evidence type="ECO:0000256" key="10">
    <source>
        <dbReference type="PIRNR" id="PIRNR015601"/>
    </source>
</evidence>
<protein>
    <recommendedName>
        <fullName evidence="10">Ribosomal RNA small subunit methyltransferase E</fullName>
        <ecNumber evidence="10">2.1.1.193</ecNumber>
    </recommendedName>
</protein>
<dbReference type="Gene3D" id="3.40.1280.10">
    <property type="match status" value="1"/>
</dbReference>
<dbReference type="Pfam" id="PF20260">
    <property type="entry name" value="PUA_4"/>
    <property type="match status" value="1"/>
</dbReference>
<dbReference type="CDD" id="cd18084">
    <property type="entry name" value="RsmE-like"/>
    <property type="match status" value="1"/>
</dbReference>
<dbReference type="SUPFAM" id="SSF75217">
    <property type="entry name" value="alpha/beta knot"/>
    <property type="match status" value="1"/>
</dbReference>
<dbReference type="KEGG" id="bmx:BMS_0077"/>
<dbReference type="PATRIC" id="fig|862908.3.peg.74"/>
<keyword evidence="14" id="KW-1185">Reference proteome</keyword>
<evidence type="ECO:0000256" key="5">
    <source>
        <dbReference type="ARBA" id="ARBA00022603"/>
    </source>
</evidence>
<evidence type="ECO:0000256" key="8">
    <source>
        <dbReference type="ARBA" id="ARBA00025699"/>
    </source>
</evidence>
<dbReference type="PANTHER" id="PTHR30027">
    <property type="entry name" value="RIBOSOMAL RNA SMALL SUBUNIT METHYLTRANSFERASE E"/>
    <property type="match status" value="1"/>
</dbReference>
<dbReference type="NCBIfam" id="TIGR00046">
    <property type="entry name" value="RsmE family RNA methyltransferase"/>
    <property type="match status" value="1"/>
</dbReference>
<keyword evidence="5 10" id="KW-0489">Methyltransferase</keyword>
<organism evidence="13 14">
    <name type="scientific">Halobacteriovorax marinus (strain ATCC BAA-682 / DSM 15412 / SJ)</name>
    <name type="common">Bacteriovorax marinus</name>
    <dbReference type="NCBI Taxonomy" id="862908"/>
    <lineage>
        <taxon>Bacteria</taxon>
        <taxon>Pseudomonadati</taxon>
        <taxon>Bdellovibrionota</taxon>
        <taxon>Bacteriovoracia</taxon>
        <taxon>Bacteriovoracales</taxon>
        <taxon>Halobacteriovoraceae</taxon>
        <taxon>Halobacteriovorax</taxon>
    </lineage>
</organism>
<keyword evidence="4 10" id="KW-0698">rRNA processing</keyword>
<evidence type="ECO:0000256" key="3">
    <source>
        <dbReference type="ARBA" id="ARBA00022490"/>
    </source>
</evidence>
<evidence type="ECO:0000256" key="7">
    <source>
        <dbReference type="ARBA" id="ARBA00022691"/>
    </source>
</evidence>
<dbReference type="PIRSF" id="PIRSF015601">
    <property type="entry name" value="MTase_slr0722"/>
    <property type="match status" value="1"/>
</dbReference>
<evidence type="ECO:0000256" key="1">
    <source>
        <dbReference type="ARBA" id="ARBA00004496"/>
    </source>
</evidence>
<proteinExistence type="inferred from homology"/>
<feature type="domain" description="Ribosomal RNA small subunit methyltransferase E methyltransferase" evidence="11">
    <location>
        <begin position="78"/>
        <end position="225"/>
    </location>
</feature>
<evidence type="ECO:0000259" key="11">
    <source>
        <dbReference type="Pfam" id="PF04452"/>
    </source>
</evidence>